<feature type="domain" description="HTH lysR-type" evidence="2">
    <location>
        <begin position="1"/>
        <end position="59"/>
    </location>
</feature>
<dbReference type="PROSITE" id="PS50931">
    <property type="entry name" value="HTH_LYSR"/>
    <property type="match status" value="1"/>
</dbReference>
<proteinExistence type="inferred from homology"/>
<reference evidence="3" key="1">
    <citation type="submission" date="2018-06" db="EMBL/GenBank/DDBJ databases">
        <authorList>
            <person name="Zhirakovskaya E."/>
        </authorList>
    </citation>
    <scope>NUCLEOTIDE SEQUENCE</scope>
</reference>
<organism evidence="3">
    <name type="scientific">hydrothermal vent metagenome</name>
    <dbReference type="NCBI Taxonomy" id="652676"/>
    <lineage>
        <taxon>unclassified sequences</taxon>
        <taxon>metagenomes</taxon>
        <taxon>ecological metagenomes</taxon>
    </lineage>
</organism>
<dbReference type="Gene3D" id="1.10.10.10">
    <property type="entry name" value="Winged helix-like DNA-binding domain superfamily/Winged helix DNA-binding domain"/>
    <property type="match status" value="1"/>
</dbReference>
<sequence>MDKFADLDAFTAVVESGTFSAAGERLGIAKSVVSRRVSQLENRLGSRLLNRTTRRLGVAQYVTCASPAYLREYGEPTHPCWD</sequence>
<dbReference type="InterPro" id="IPR036388">
    <property type="entry name" value="WH-like_DNA-bd_sf"/>
</dbReference>
<comment type="similarity">
    <text evidence="1">Belongs to the LysR transcriptional regulatory family.</text>
</comment>
<dbReference type="SUPFAM" id="SSF46785">
    <property type="entry name" value="Winged helix' DNA-binding domain"/>
    <property type="match status" value="1"/>
</dbReference>
<dbReference type="InterPro" id="IPR000847">
    <property type="entry name" value="LysR_HTH_N"/>
</dbReference>
<dbReference type="PANTHER" id="PTHR30537">
    <property type="entry name" value="HTH-TYPE TRANSCRIPTIONAL REGULATOR"/>
    <property type="match status" value="1"/>
</dbReference>
<dbReference type="GO" id="GO:0003700">
    <property type="term" value="F:DNA-binding transcription factor activity"/>
    <property type="evidence" value="ECO:0007669"/>
    <property type="project" value="InterPro"/>
</dbReference>
<evidence type="ECO:0000259" key="2">
    <source>
        <dbReference type="PROSITE" id="PS50931"/>
    </source>
</evidence>
<protein>
    <submittedName>
        <fullName evidence="3">Transcriptional regulator, LysR family</fullName>
    </submittedName>
</protein>
<dbReference type="GO" id="GO:0043565">
    <property type="term" value="F:sequence-specific DNA binding"/>
    <property type="evidence" value="ECO:0007669"/>
    <property type="project" value="TreeGrafter"/>
</dbReference>
<dbReference type="PANTHER" id="PTHR30537:SF5">
    <property type="entry name" value="HTH-TYPE TRANSCRIPTIONAL ACTIVATOR TTDR-RELATED"/>
    <property type="match status" value="1"/>
</dbReference>
<dbReference type="InterPro" id="IPR036390">
    <property type="entry name" value="WH_DNA-bd_sf"/>
</dbReference>
<evidence type="ECO:0000313" key="3">
    <source>
        <dbReference type="EMBL" id="VAW75401.1"/>
    </source>
</evidence>
<name>A0A3B0Y711_9ZZZZ</name>
<dbReference type="PRINTS" id="PR00039">
    <property type="entry name" value="HTHLYSR"/>
</dbReference>
<dbReference type="GO" id="GO:0006351">
    <property type="term" value="P:DNA-templated transcription"/>
    <property type="evidence" value="ECO:0007669"/>
    <property type="project" value="TreeGrafter"/>
</dbReference>
<dbReference type="InterPro" id="IPR058163">
    <property type="entry name" value="LysR-type_TF_proteobact-type"/>
</dbReference>
<accession>A0A3B0Y711</accession>
<dbReference type="AlphaFoldDB" id="A0A3B0Y711"/>
<evidence type="ECO:0000256" key="1">
    <source>
        <dbReference type="ARBA" id="ARBA00009437"/>
    </source>
</evidence>
<dbReference type="Pfam" id="PF00126">
    <property type="entry name" value="HTH_1"/>
    <property type="match status" value="1"/>
</dbReference>
<gene>
    <name evidence="3" type="ORF">MNBD_GAMMA15-515</name>
</gene>
<dbReference type="EMBL" id="UOFN01000047">
    <property type="protein sequence ID" value="VAW75401.1"/>
    <property type="molecule type" value="Genomic_DNA"/>
</dbReference>